<reference evidence="1 2" key="1">
    <citation type="submission" date="2019-03" db="EMBL/GenBank/DDBJ databases">
        <title>Genomic Encyclopedia of Type Strains, Phase IV (KMG-IV): sequencing the most valuable type-strain genomes for metagenomic binning, comparative biology and taxonomic classification.</title>
        <authorList>
            <person name="Goeker M."/>
        </authorList>
    </citation>
    <scope>NUCLEOTIDE SEQUENCE [LARGE SCALE GENOMIC DNA]</scope>
    <source>
        <strain evidence="1 2">DSM 25894</strain>
    </source>
</reference>
<dbReference type="RefSeq" id="WP_132372154.1">
    <property type="nucleotide sequence ID" value="NZ_SMAN01000014.1"/>
</dbReference>
<dbReference type="EMBL" id="SMAN01000014">
    <property type="protein sequence ID" value="TCT20367.1"/>
    <property type="molecule type" value="Genomic_DNA"/>
</dbReference>
<proteinExistence type="predicted"/>
<sequence length="184" mass="21410">MKRKHALVVGGTGMLSDVTLWLVKKGYEVSVIGRRKERYHQLMQKAEHPERISSILVDYHHTDELRDKLMEAIDQRGSFDLIIAWIHSTAKEAIPVIMDAQSRSGRKRNFDFFHVKQSQAYFTNHMPECLPICNYHEIFLGFKIDGGHSRWLTHREISEGVMDSVHHGREQTIVGQVEPWELHP</sequence>
<dbReference type="AlphaFoldDB" id="A0A4R3MX88"/>
<evidence type="ECO:0000313" key="1">
    <source>
        <dbReference type="EMBL" id="TCT20367.1"/>
    </source>
</evidence>
<dbReference type="SUPFAM" id="SSF51735">
    <property type="entry name" value="NAD(P)-binding Rossmann-fold domains"/>
    <property type="match status" value="1"/>
</dbReference>
<protein>
    <recommendedName>
        <fullName evidence="3">Short subunit dehydrogenase</fullName>
    </recommendedName>
</protein>
<dbReference type="Proteomes" id="UP000294650">
    <property type="component" value="Unassembled WGS sequence"/>
</dbReference>
<name>A0A4R3MX88_9BACI</name>
<evidence type="ECO:0000313" key="2">
    <source>
        <dbReference type="Proteomes" id="UP000294650"/>
    </source>
</evidence>
<keyword evidence="2" id="KW-1185">Reference proteome</keyword>
<evidence type="ECO:0008006" key="3">
    <source>
        <dbReference type="Google" id="ProtNLM"/>
    </source>
</evidence>
<gene>
    <name evidence="1" type="ORF">EDD68_11451</name>
</gene>
<dbReference type="NCBIfam" id="NF006168">
    <property type="entry name" value="PRK08309.1"/>
    <property type="match status" value="1"/>
</dbReference>
<organism evidence="1 2">
    <name type="scientific">Melghiribacillus thermohalophilus</name>
    <dbReference type="NCBI Taxonomy" id="1324956"/>
    <lineage>
        <taxon>Bacteria</taxon>
        <taxon>Bacillati</taxon>
        <taxon>Bacillota</taxon>
        <taxon>Bacilli</taxon>
        <taxon>Bacillales</taxon>
        <taxon>Bacillaceae</taxon>
        <taxon>Melghiribacillus</taxon>
    </lineage>
</organism>
<dbReference type="Gene3D" id="3.40.50.720">
    <property type="entry name" value="NAD(P)-binding Rossmann-like Domain"/>
    <property type="match status" value="1"/>
</dbReference>
<accession>A0A4R3MX88</accession>
<comment type="caution">
    <text evidence="1">The sequence shown here is derived from an EMBL/GenBank/DDBJ whole genome shotgun (WGS) entry which is preliminary data.</text>
</comment>
<dbReference type="InterPro" id="IPR036291">
    <property type="entry name" value="NAD(P)-bd_dom_sf"/>
</dbReference>
<dbReference type="OrthoDB" id="7922774at2"/>